<name>A0A645D9Z2_9ZZZZ</name>
<evidence type="ECO:0000313" key="1">
    <source>
        <dbReference type="EMBL" id="MPM85868.1"/>
    </source>
</evidence>
<proteinExistence type="predicted"/>
<sequence length="89" mass="10293">MARYPGPLIRKAFFCQRLHEEISEVVFLYRDFILSRVIAFRIVDDGAGRELIHLLQSDCVILVFQDVGNKWGKQARVCCLDPAIRIQSQ</sequence>
<reference evidence="1" key="1">
    <citation type="submission" date="2019-08" db="EMBL/GenBank/DDBJ databases">
        <authorList>
            <person name="Kucharzyk K."/>
            <person name="Murdoch R.W."/>
            <person name="Higgins S."/>
            <person name="Loffler F."/>
        </authorList>
    </citation>
    <scope>NUCLEOTIDE SEQUENCE</scope>
</reference>
<protein>
    <submittedName>
        <fullName evidence="1">Uncharacterized protein</fullName>
    </submittedName>
</protein>
<accession>A0A645D9Z2</accession>
<comment type="caution">
    <text evidence="1">The sequence shown here is derived from an EMBL/GenBank/DDBJ whole genome shotgun (WGS) entry which is preliminary data.</text>
</comment>
<organism evidence="1">
    <name type="scientific">bioreactor metagenome</name>
    <dbReference type="NCBI Taxonomy" id="1076179"/>
    <lineage>
        <taxon>unclassified sequences</taxon>
        <taxon>metagenomes</taxon>
        <taxon>ecological metagenomes</taxon>
    </lineage>
</organism>
<dbReference type="AlphaFoldDB" id="A0A645D9Z2"/>
<gene>
    <name evidence="1" type="ORF">SDC9_132951</name>
</gene>
<dbReference type="EMBL" id="VSSQ01034057">
    <property type="protein sequence ID" value="MPM85868.1"/>
    <property type="molecule type" value="Genomic_DNA"/>
</dbReference>